<evidence type="ECO:0000256" key="3">
    <source>
        <dbReference type="ARBA" id="ARBA00023136"/>
    </source>
</evidence>
<dbReference type="InterPro" id="IPR005311">
    <property type="entry name" value="PBP_dimer"/>
</dbReference>
<keyword evidence="3 4" id="KW-0472">Membrane</keyword>
<dbReference type="OrthoDB" id="9804124at2"/>
<dbReference type="Proteomes" id="UP000323257">
    <property type="component" value="Unassembled WGS sequence"/>
</dbReference>
<protein>
    <submittedName>
        <fullName evidence="6">Stage V sporulation protein D (Sporulation-specific penicillin-binding protein)</fullName>
    </submittedName>
</protein>
<dbReference type="GO" id="GO:0005886">
    <property type="term" value="C:plasma membrane"/>
    <property type="evidence" value="ECO:0007669"/>
    <property type="project" value="TreeGrafter"/>
</dbReference>
<dbReference type="InterPro" id="IPR005543">
    <property type="entry name" value="PASTA_dom"/>
</dbReference>
<name>A0A5S5CFM2_9BACL</name>
<dbReference type="PROSITE" id="PS51178">
    <property type="entry name" value="PASTA"/>
    <property type="match status" value="1"/>
</dbReference>
<dbReference type="Pfam" id="PF03793">
    <property type="entry name" value="PASTA"/>
    <property type="match status" value="1"/>
</dbReference>
<dbReference type="PANTHER" id="PTHR30627">
    <property type="entry name" value="PEPTIDOGLYCAN D,D-TRANSPEPTIDASE"/>
    <property type="match status" value="1"/>
</dbReference>
<dbReference type="SUPFAM" id="SSF54184">
    <property type="entry name" value="Penicillin-binding protein 2x (pbp-2x), c-terminal domain"/>
    <property type="match status" value="1"/>
</dbReference>
<dbReference type="RefSeq" id="WP_148928434.1">
    <property type="nucleotide sequence ID" value="NZ_VNHS01000002.1"/>
</dbReference>
<proteinExistence type="inferred from homology"/>
<dbReference type="CDD" id="cd06573">
    <property type="entry name" value="PASTA"/>
    <property type="match status" value="1"/>
</dbReference>
<dbReference type="InterPro" id="IPR036138">
    <property type="entry name" value="PBP_dimer_sf"/>
</dbReference>
<feature type="domain" description="PASTA" evidence="5">
    <location>
        <begin position="580"/>
        <end position="639"/>
    </location>
</feature>
<dbReference type="GO" id="GO:0008658">
    <property type="term" value="F:penicillin binding"/>
    <property type="evidence" value="ECO:0007669"/>
    <property type="project" value="InterPro"/>
</dbReference>
<feature type="transmembrane region" description="Helical" evidence="4">
    <location>
        <begin position="12"/>
        <end position="32"/>
    </location>
</feature>
<dbReference type="PANTHER" id="PTHR30627:SF1">
    <property type="entry name" value="PEPTIDOGLYCAN D,D-TRANSPEPTIDASE FTSI"/>
    <property type="match status" value="1"/>
</dbReference>
<keyword evidence="4" id="KW-1133">Transmembrane helix</keyword>
<dbReference type="GO" id="GO:0071555">
    <property type="term" value="P:cell wall organization"/>
    <property type="evidence" value="ECO:0007669"/>
    <property type="project" value="TreeGrafter"/>
</dbReference>
<comment type="subcellular location">
    <subcellularLocation>
        <location evidence="1">Membrane</location>
    </subcellularLocation>
</comment>
<evidence type="ECO:0000313" key="7">
    <source>
        <dbReference type="Proteomes" id="UP000323257"/>
    </source>
</evidence>
<keyword evidence="4" id="KW-0812">Transmembrane</keyword>
<dbReference type="Pfam" id="PF00905">
    <property type="entry name" value="Transpeptidase"/>
    <property type="match status" value="1"/>
</dbReference>
<gene>
    <name evidence="6" type="ORF">BCM02_102533</name>
</gene>
<dbReference type="Gene3D" id="3.30.10.20">
    <property type="match status" value="1"/>
</dbReference>
<dbReference type="EMBL" id="VNHS01000002">
    <property type="protein sequence ID" value="TYP77959.1"/>
    <property type="molecule type" value="Genomic_DNA"/>
</dbReference>
<reference evidence="6 7" key="1">
    <citation type="submission" date="2019-07" db="EMBL/GenBank/DDBJ databases">
        <title>Genomic Encyclopedia of Type Strains, Phase III (KMG-III): the genomes of soil and plant-associated and newly described type strains.</title>
        <authorList>
            <person name="Whitman W."/>
        </authorList>
    </citation>
    <scope>NUCLEOTIDE SEQUENCE [LARGE SCALE GENOMIC DNA]</scope>
    <source>
        <strain evidence="6 7">BL24</strain>
    </source>
</reference>
<dbReference type="SUPFAM" id="SSF56519">
    <property type="entry name" value="Penicillin binding protein dimerisation domain"/>
    <property type="match status" value="1"/>
</dbReference>
<dbReference type="InterPro" id="IPR001460">
    <property type="entry name" value="PCN-bd_Tpept"/>
</dbReference>
<dbReference type="NCBIfam" id="TIGR02214">
    <property type="entry name" value="spoVD_pbp"/>
    <property type="match status" value="1"/>
</dbReference>
<dbReference type="AlphaFoldDB" id="A0A5S5CFM2"/>
<evidence type="ECO:0000256" key="4">
    <source>
        <dbReference type="SAM" id="Phobius"/>
    </source>
</evidence>
<dbReference type="InterPro" id="IPR012338">
    <property type="entry name" value="Beta-lactam/transpept-like"/>
</dbReference>
<organism evidence="6 7">
    <name type="scientific">Paenibacillus methanolicus</name>
    <dbReference type="NCBI Taxonomy" id="582686"/>
    <lineage>
        <taxon>Bacteria</taxon>
        <taxon>Bacillati</taxon>
        <taxon>Bacillota</taxon>
        <taxon>Bacilli</taxon>
        <taxon>Bacillales</taxon>
        <taxon>Paenibacillaceae</taxon>
        <taxon>Paenibacillus</taxon>
    </lineage>
</organism>
<evidence type="ECO:0000313" key="6">
    <source>
        <dbReference type="EMBL" id="TYP77959.1"/>
    </source>
</evidence>
<dbReference type="Gene3D" id="3.30.450.330">
    <property type="match status" value="1"/>
</dbReference>
<evidence type="ECO:0000259" key="5">
    <source>
        <dbReference type="PROSITE" id="PS51178"/>
    </source>
</evidence>
<dbReference type="SUPFAM" id="SSF56601">
    <property type="entry name" value="beta-lactamase/transpeptidase-like"/>
    <property type="match status" value="1"/>
</dbReference>
<evidence type="ECO:0000256" key="1">
    <source>
        <dbReference type="ARBA" id="ARBA00004370"/>
    </source>
</evidence>
<dbReference type="Gene3D" id="3.40.710.10">
    <property type="entry name" value="DD-peptidase/beta-lactamase superfamily"/>
    <property type="match status" value="1"/>
</dbReference>
<comment type="similarity">
    <text evidence="2">Belongs to the transpeptidase family.</text>
</comment>
<accession>A0A5S5CFM2</accession>
<dbReference type="Pfam" id="PF03717">
    <property type="entry name" value="PBP_dimer"/>
    <property type="match status" value="1"/>
</dbReference>
<sequence length="642" mass="69701">MKVSNVTVRRRLFVALIISILAFSALIARLSYVQLVKGEELAAKAEESWRREIPFTAKRGEIWDRNGVRLAYNISSPTIMALPVQIKDAKGTAAKLAGVLGMTQEKVYALLKKKAMIVNIQPGGRQISTEKAQLIKNMNLDGIVVAEDNKRHYPYEDLASHILGIVGYDGGLTGVEAKYNKYLAGMNGHVAFLSDAAGRTMPGSSDTYEKPKDGLNMELTIDKHIQTIMERELDQAMVKTQADNIIAIAMDPDNGEILGMASRPAFEPDKFRDVDASVYNRILPIWKTYEPGSTFKIITLAAALEEGKVDLKKETFFDKGAVMVGGARLRCWKRGGHGSQTFLEVVQNSCNPGFVELGNRLGKDTLFQYIRDFGFGKKTGIDLGGEENGIMFKLNQVGPVELATTAFGQGVSVTPIQQITAVSAAINGGTLYKPHVAKAWINPETGETVETVKPEAVRKVISEQTSAQVREALESVVALGSGRNAFLDGYRVGGKTGTAQKVVNGRYSPNEHIVSFVGFAPADDPEIVVYVAVDNPQGIQFGGVVAAPIVHNILEDVLPYMGVKSRTEQIPKTYKYGDLTPPIVTVPNLVGKTVSEIYEDLNMNFTLASAGTGNTVIRQAPAAGTRVEQGSTIRIYLAQDGD</sequence>
<dbReference type="Gene3D" id="3.90.1310.10">
    <property type="entry name" value="Penicillin-binding protein 2a (Domain 2)"/>
    <property type="match status" value="1"/>
</dbReference>
<evidence type="ECO:0000256" key="2">
    <source>
        <dbReference type="ARBA" id="ARBA00007171"/>
    </source>
</evidence>
<dbReference type="InterPro" id="IPR050515">
    <property type="entry name" value="Beta-lactam/transpept"/>
</dbReference>
<comment type="caution">
    <text evidence="6">The sequence shown here is derived from an EMBL/GenBank/DDBJ whole genome shotgun (WGS) entry which is preliminary data.</text>
</comment>
<dbReference type="SMART" id="SM00740">
    <property type="entry name" value="PASTA"/>
    <property type="match status" value="1"/>
</dbReference>
<keyword evidence="7" id="KW-1185">Reference proteome</keyword>
<dbReference type="InterPro" id="IPR011927">
    <property type="entry name" value="SpoVD_pbp"/>
</dbReference>